<protein>
    <submittedName>
        <fullName evidence="2">Uncharacterized protein</fullName>
    </submittedName>
</protein>
<evidence type="ECO:0000313" key="3">
    <source>
        <dbReference type="Proteomes" id="UP000290244"/>
    </source>
</evidence>
<evidence type="ECO:0000256" key="1">
    <source>
        <dbReference type="SAM" id="SignalP"/>
    </source>
</evidence>
<sequence length="190" mass="21666">MKKILLALLLFNSSVYAGTGMIKECHNCSESQYKLKAESVVKPQKVYIIDMVKGNLRAYNVKKVIVDEYIEETQATLISSTSEENSSYNNLKANRASYISSVRNDYPSDDINFNQLLSNEPLSYSPSEVTAYQFIQDSSKRRDVYRRMQVAYPTLMNLTNSWNSFVTVMSFNLTSRIAAFCKFECVCLST</sequence>
<organism evidence="2 3">
    <name type="scientific">Litorilituus sediminis</name>
    <dbReference type="NCBI Taxonomy" id="718192"/>
    <lineage>
        <taxon>Bacteria</taxon>
        <taxon>Pseudomonadati</taxon>
        <taxon>Pseudomonadota</taxon>
        <taxon>Gammaproteobacteria</taxon>
        <taxon>Alteromonadales</taxon>
        <taxon>Colwelliaceae</taxon>
        <taxon>Litorilituus</taxon>
    </lineage>
</organism>
<gene>
    <name evidence="2" type="ORF">EMK97_16330</name>
</gene>
<keyword evidence="1" id="KW-0732">Signal</keyword>
<dbReference type="AlphaFoldDB" id="A0A4P6PBT0"/>
<dbReference type="EMBL" id="CP034759">
    <property type="protein sequence ID" value="QBG37185.1"/>
    <property type="molecule type" value="Genomic_DNA"/>
</dbReference>
<dbReference type="RefSeq" id="WP_130603852.1">
    <property type="nucleotide sequence ID" value="NZ_CP034759.1"/>
</dbReference>
<name>A0A4P6PBT0_9GAMM</name>
<accession>A0A4P6PBT0</accession>
<dbReference type="KEGG" id="lsd:EMK97_16330"/>
<reference evidence="2 3" key="1">
    <citation type="submission" date="2018-12" db="EMBL/GenBank/DDBJ databases">
        <title>Complete genome of Litorilituus sediminis.</title>
        <authorList>
            <person name="Liu A."/>
            <person name="Rong J."/>
        </authorList>
    </citation>
    <scope>NUCLEOTIDE SEQUENCE [LARGE SCALE GENOMIC DNA]</scope>
    <source>
        <strain evidence="2 3">JCM 17549</strain>
    </source>
</reference>
<keyword evidence="3" id="KW-1185">Reference proteome</keyword>
<feature type="chain" id="PRO_5020664765" evidence="1">
    <location>
        <begin position="18"/>
        <end position="190"/>
    </location>
</feature>
<feature type="signal peptide" evidence="1">
    <location>
        <begin position="1"/>
        <end position="17"/>
    </location>
</feature>
<dbReference type="Proteomes" id="UP000290244">
    <property type="component" value="Chromosome"/>
</dbReference>
<evidence type="ECO:0000313" key="2">
    <source>
        <dbReference type="EMBL" id="QBG37185.1"/>
    </source>
</evidence>
<proteinExistence type="predicted"/>